<evidence type="ECO:0000256" key="1">
    <source>
        <dbReference type="SAM" id="MobiDB-lite"/>
    </source>
</evidence>
<feature type="compositionally biased region" description="Low complexity" evidence="1">
    <location>
        <begin position="54"/>
        <end position="65"/>
    </location>
</feature>
<evidence type="ECO:0000313" key="2">
    <source>
        <dbReference type="EMBL" id="KAK5116711.1"/>
    </source>
</evidence>
<feature type="region of interest" description="Disordered" evidence="1">
    <location>
        <begin position="1"/>
        <end position="80"/>
    </location>
</feature>
<reference evidence="2" key="1">
    <citation type="submission" date="2023-08" db="EMBL/GenBank/DDBJ databases">
        <title>Black Yeasts Isolated from many extreme environments.</title>
        <authorList>
            <person name="Coleine C."/>
            <person name="Stajich J.E."/>
            <person name="Selbmann L."/>
        </authorList>
    </citation>
    <scope>NUCLEOTIDE SEQUENCE</scope>
    <source>
        <strain evidence="2">CCFEE 5401</strain>
    </source>
</reference>
<gene>
    <name evidence="2" type="ORF">LTR62_007385</name>
</gene>
<protein>
    <submittedName>
        <fullName evidence="2">Uncharacterized protein</fullName>
    </submittedName>
</protein>
<feature type="compositionally biased region" description="Acidic residues" evidence="1">
    <location>
        <begin position="12"/>
        <end position="29"/>
    </location>
</feature>
<accession>A0AAN7TNG8</accession>
<organism evidence="2 3">
    <name type="scientific">Meristemomyces frigidus</name>
    <dbReference type="NCBI Taxonomy" id="1508187"/>
    <lineage>
        <taxon>Eukaryota</taxon>
        <taxon>Fungi</taxon>
        <taxon>Dikarya</taxon>
        <taxon>Ascomycota</taxon>
        <taxon>Pezizomycotina</taxon>
        <taxon>Dothideomycetes</taxon>
        <taxon>Dothideomycetidae</taxon>
        <taxon>Mycosphaerellales</taxon>
        <taxon>Teratosphaeriaceae</taxon>
        <taxon>Meristemomyces</taxon>
    </lineage>
</organism>
<dbReference type="EMBL" id="JAVRRL010000007">
    <property type="protein sequence ID" value="KAK5116711.1"/>
    <property type="molecule type" value="Genomic_DNA"/>
</dbReference>
<sequence length="135" mass="14707">MNVAGSVLEDVAGYDEAMDEEDSEDEEYSEDHGESAWGADSIIVALASRDDDSSSVGGDIPSSDGPFDNPDERNHDVSNAAQAQYGMMADIMFELLEVDSFMRGLNEDKGRTVPAKTNRKNLVPDLAKTKLQWTS</sequence>
<comment type="caution">
    <text evidence="2">The sequence shown here is derived from an EMBL/GenBank/DDBJ whole genome shotgun (WGS) entry which is preliminary data.</text>
</comment>
<evidence type="ECO:0000313" key="3">
    <source>
        <dbReference type="Proteomes" id="UP001310890"/>
    </source>
</evidence>
<dbReference type="Proteomes" id="UP001310890">
    <property type="component" value="Unassembled WGS sequence"/>
</dbReference>
<dbReference type="AlphaFoldDB" id="A0AAN7TNG8"/>
<proteinExistence type="predicted"/>
<name>A0AAN7TNG8_9PEZI</name>